<gene>
    <name evidence="9" type="primary">LOC111285027</name>
</gene>
<evidence type="ECO:0000313" key="9">
    <source>
        <dbReference type="RefSeq" id="XP_022729971.1"/>
    </source>
</evidence>
<feature type="binding site" evidence="6">
    <location>
        <position position="292"/>
    </location>
    <ligand>
        <name>S-adenosyl-L-methionine</name>
        <dbReference type="ChEBI" id="CHEBI:59789"/>
    </ligand>
</feature>
<dbReference type="InterPro" id="IPR023267">
    <property type="entry name" value="RCMT"/>
</dbReference>
<dbReference type="GeneID" id="111285027"/>
<dbReference type="GO" id="GO:0003723">
    <property type="term" value="F:RNA binding"/>
    <property type="evidence" value="ECO:0007669"/>
    <property type="project" value="UniProtKB-UniRule"/>
</dbReference>
<accession>A0A6P5XPZ3</accession>
<feature type="active site" description="Nucleophile" evidence="6">
    <location>
        <position position="401"/>
    </location>
</feature>
<evidence type="ECO:0000256" key="5">
    <source>
        <dbReference type="ARBA" id="ARBA00053002"/>
    </source>
</evidence>
<name>A0A6P5XPZ3_DURZI</name>
<dbReference type="RefSeq" id="XP_022729971.1">
    <property type="nucleotide sequence ID" value="XM_022874236.1"/>
</dbReference>
<dbReference type="PRINTS" id="PR02008">
    <property type="entry name" value="RCMTFAMILY"/>
</dbReference>
<feature type="binding site" evidence="6">
    <location>
        <position position="339"/>
    </location>
    <ligand>
        <name>S-adenosyl-L-methionine</name>
        <dbReference type="ChEBI" id="CHEBI:59789"/>
    </ligand>
</feature>
<dbReference type="InterPro" id="IPR048889">
    <property type="entry name" value="NSUN5_RCM1_N"/>
</dbReference>
<keyword evidence="2 6" id="KW-0808">Transferase</keyword>
<feature type="binding site" evidence="6">
    <location>
        <position position="319"/>
    </location>
    <ligand>
        <name>S-adenosyl-L-methionine</name>
        <dbReference type="ChEBI" id="CHEBI:59789"/>
    </ligand>
</feature>
<comment type="catalytic activity">
    <reaction evidence="5">
        <text>a cytidine in 25S rRNA + S-adenosyl-L-methionine = a 5-methylcytidine in 25S rRNA + S-adenosyl-L-homocysteine + H(+)</text>
        <dbReference type="Rhea" id="RHEA:47780"/>
        <dbReference type="Rhea" id="RHEA-COMP:11911"/>
        <dbReference type="Rhea" id="RHEA-COMP:11912"/>
        <dbReference type="ChEBI" id="CHEBI:15378"/>
        <dbReference type="ChEBI" id="CHEBI:57856"/>
        <dbReference type="ChEBI" id="CHEBI:59789"/>
        <dbReference type="ChEBI" id="CHEBI:74483"/>
        <dbReference type="ChEBI" id="CHEBI:82748"/>
    </reaction>
</comment>
<dbReference type="GO" id="GO:0005730">
    <property type="term" value="C:nucleolus"/>
    <property type="evidence" value="ECO:0007669"/>
    <property type="project" value="TreeGrafter"/>
</dbReference>
<dbReference type="GO" id="GO:0008173">
    <property type="term" value="F:RNA methyltransferase activity"/>
    <property type="evidence" value="ECO:0007669"/>
    <property type="project" value="InterPro"/>
</dbReference>
<evidence type="ECO:0000256" key="1">
    <source>
        <dbReference type="ARBA" id="ARBA00022603"/>
    </source>
</evidence>
<evidence type="ECO:0000256" key="6">
    <source>
        <dbReference type="PROSITE-ProRule" id="PRU01023"/>
    </source>
</evidence>
<dbReference type="PANTHER" id="PTHR22807">
    <property type="entry name" value="NOP2 YEAST -RELATED NOL1/NOP2/FMU SUN DOMAIN-CONTAINING"/>
    <property type="match status" value="1"/>
</dbReference>
<dbReference type="Pfam" id="PF21153">
    <property type="entry name" value="NSUN5_N"/>
    <property type="match status" value="1"/>
</dbReference>
<dbReference type="FunFam" id="3.40.50.150:FF:000164">
    <property type="entry name" value="Methyltransferase NSUN5, putative"/>
    <property type="match status" value="1"/>
</dbReference>
<dbReference type="Gene3D" id="3.30.70.1170">
    <property type="entry name" value="Sun protein, domain 3"/>
    <property type="match status" value="1"/>
</dbReference>
<keyword evidence="4 6" id="KW-0694">RNA-binding</keyword>
<dbReference type="Pfam" id="PF21148">
    <property type="entry name" value="NSUN5_fdxn-like"/>
    <property type="match status" value="1"/>
</dbReference>
<sequence length="528" mass="59389">MDWRIGFQVSLLPATPHSSCKTMARFKAKQPMRPAEKPRMRRLSNAERSAYFARREAAKVLRSVLQGDAFRRAVGSIKTLVYSPTIKNKKATFALVCQTLKHLPIIKDVLEGANILNSRWKRQEELVYIITYDILFGQEISLIGDAEKFLVQRKVSLQSALARLLVRKKVKRLEDLIDLYQTPDVSKPRYVRVNTLKLGVDSALIELGKQYVVQKDNLVPDLLKLPPKCDLHDHPLVVSGCVFMQGKASSMVAAALDPEPGWEVLDACAAPGNKTVHLAALMRGKGKVIACELNKERIKRLENTVRLSGAHNIEVLHGDFLSLDPKNPLYSKVCAILLDPSCSGSGTVAERLDHLLPSYATGQAVNIDERERLNKLASFQKKALAHALCFPQVERIVYSTCSIHQIENEDVVKSVLPLAASHGFQLATPFPQWYRRGLPVLEGSEHLLRTDPVEDKEGFFIALFIRKDRTTIQPLLKPERATLDSSRPLPKRKRRLNKKKGRLAVPTLFGGMFKMRLYCKPSSRIDLK</sequence>
<dbReference type="AlphaFoldDB" id="A0A6P5XPZ3"/>
<dbReference type="Proteomes" id="UP000515121">
    <property type="component" value="Unplaced"/>
</dbReference>
<dbReference type="InterPro" id="IPR049560">
    <property type="entry name" value="MeTrfase_RsmB-F_NOP2_cat"/>
</dbReference>
<proteinExistence type="inferred from homology"/>
<evidence type="ECO:0000259" key="7">
    <source>
        <dbReference type="PROSITE" id="PS51686"/>
    </source>
</evidence>
<evidence type="ECO:0000256" key="2">
    <source>
        <dbReference type="ARBA" id="ARBA00022679"/>
    </source>
</evidence>
<organism evidence="8 9">
    <name type="scientific">Durio zibethinus</name>
    <name type="common">Durian</name>
    <dbReference type="NCBI Taxonomy" id="66656"/>
    <lineage>
        <taxon>Eukaryota</taxon>
        <taxon>Viridiplantae</taxon>
        <taxon>Streptophyta</taxon>
        <taxon>Embryophyta</taxon>
        <taxon>Tracheophyta</taxon>
        <taxon>Spermatophyta</taxon>
        <taxon>Magnoliopsida</taxon>
        <taxon>eudicotyledons</taxon>
        <taxon>Gunneridae</taxon>
        <taxon>Pentapetalae</taxon>
        <taxon>rosids</taxon>
        <taxon>malvids</taxon>
        <taxon>Malvales</taxon>
        <taxon>Malvaceae</taxon>
        <taxon>Helicteroideae</taxon>
        <taxon>Durio</taxon>
    </lineage>
</organism>
<feature type="domain" description="SAM-dependent MTase RsmB/NOP-type" evidence="7">
    <location>
        <begin position="179"/>
        <end position="467"/>
    </location>
</feature>
<evidence type="ECO:0000313" key="8">
    <source>
        <dbReference type="Proteomes" id="UP000515121"/>
    </source>
</evidence>
<dbReference type="SUPFAM" id="SSF53335">
    <property type="entry name" value="S-adenosyl-L-methionine-dependent methyltransferases"/>
    <property type="match status" value="1"/>
</dbReference>
<dbReference type="GO" id="GO:0070475">
    <property type="term" value="P:rRNA base methylation"/>
    <property type="evidence" value="ECO:0007669"/>
    <property type="project" value="TreeGrafter"/>
</dbReference>
<dbReference type="PROSITE" id="PS51686">
    <property type="entry name" value="SAM_MT_RSMB_NOP"/>
    <property type="match status" value="1"/>
</dbReference>
<evidence type="ECO:0000256" key="3">
    <source>
        <dbReference type="ARBA" id="ARBA00022691"/>
    </source>
</evidence>
<reference evidence="9" key="1">
    <citation type="submission" date="2025-08" db="UniProtKB">
        <authorList>
            <consortium name="RefSeq"/>
        </authorList>
    </citation>
    <scope>IDENTIFICATION</scope>
    <source>
        <tissue evidence="9">Fruit stalk</tissue>
    </source>
</reference>
<dbReference type="Gene3D" id="3.40.50.150">
    <property type="entry name" value="Vaccinia Virus protein VP39"/>
    <property type="match status" value="1"/>
</dbReference>
<dbReference type="CDD" id="cd02440">
    <property type="entry name" value="AdoMet_MTases"/>
    <property type="match status" value="1"/>
</dbReference>
<keyword evidence="1 6" id="KW-0489">Methyltransferase</keyword>
<keyword evidence="3 6" id="KW-0949">S-adenosyl-L-methionine</keyword>
<dbReference type="InterPro" id="IPR001678">
    <property type="entry name" value="MeTrfase_RsmB-F_NOP2_dom"/>
</dbReference>
<dbReference type="InterPro" id="IPR049561">
    <property type="entry name" value="NSUN5_7_fdxn-like"/>
</dbReference>
<dbReference type="InterPro" id="IPR029063">
    <property type="entry name" value="SAM-dependent_MTases_sf"/>
</dbReference>
<dbReference type="OrthoDB" id="435282at2759"/>
<protein>
    <submittedName>
        <fullName evidence="9">Probable 28S rRNA (Cytosine-C(5))-methyltransferase isoform X1</fullName>
    </submittedName>
</protein>
<dbReference type="Pfam" id="PF01189">
    <property type="entry name" value="Methyltr_RsmB-F"/>
    <property type="match status" value="1"/>
</dbReference>
<feature type="binding site" evidence="6">
    <location>
        <begin position="268"/>
        <end position="274"/>
    </location>
    <ligand>
        <name>S-adenosyl-L-methionine</name>
        <dbReference type="ChEBI" id="CHEBI:59789"/>
    </ligand>
</feature>
<dbReference type="KEGG" id="dzi:111285027"/>
<comment type="similarity">
    <text evidence="6">Belongs to the class I-like SAM-binding methyltransferase superfamily. RsmB/NOP family.</text>
</comment>
<keyword evidence="8" id="KW-1185">Reference proteome</keyword>
<dbReference type="PANTHER" id="PTHR22807:SF4">
    <property type="entry name" value="28S RRNA (CYTOSINE-C(5))-METHYLTRANSFERASE"/>
    <property type="match status" value="1"/>
</dbReference>
<evidence type="ECO:0000256" key="4">
    <source>
        <dbReference type="ARBA" id="ARBA00022884"/>
    </source>
</evidence>